<feature type="region of interest" description="Disordered" evidence="4">
    <location>
        <begin position="66"/>
        <end position="92"/>
    </location>
</feature>
<dbReference type="EMBL" id="BLQM01000305">
    <property type="protein sequence ID" value="GMH81836.1"/>
    <property type="molecule type" value="Genomic_DNA"/>
</dbReference>
<gene>
    <name evidence="5" type="ORF">TL16_g09059</name>
</gene>
<name>A0A9W7B110_9STRA</name>
<accession>A0A9W7B110</accession>
<comment type="caution">
    <text evidence="5">The sequence shown here is derived from an EMBL/GenBank/DDBJ whole genome shotgun (WGS) entry which is preliminary data.</text>
</comment>
<evidence type="ECO:0000256" key="4">
    <source>
        <dbReference type="SAM" id="MobiDB-lite"/>
    </source>
</evidence>
<dbReference type="InterPro" id="IPR004344">
    <property type="entry name" value="TTL/TTLL_fam"/>
</dbReference>
<dbReference type="AlphaFoldDB" id="A0A9W7B110"/>
<proteinExistence type="predicted"/>
<dbReference type="GO" id="GO:0036064">
    <property type="term" value="C:ciliary basal body"/>
    <property type="evidence" value="ECO:0007669"/>
    <property type="project" value="TreeGrafter"/>
</dbReference>
<feature type="compositionally biased region" description="Basic residues" evidence="4">
    <location>
        <begin position="294"/>
        <end position="306"/>
    </location>
</feature>
<keyword evidence="1" id="KW-0436">Ligase</keyword>
<dbReference type="GO" id="GO:0070740">
    <property type="term" value="F:tubulin-glutamic acid ligase activity"/>
    <property type="evidence" value="ECO:0007669"/>
    <property type="project" value="TreeGrafter"/>
</dbReference>
<protein>
    <submittedName>
        <fullName evidence="5">Uncharacterized protein</fullName>
    </submittedName>
</protein>
<dbReference type="GO" id="GO:0005524">
    <property type="term" value="F:ATP binding"/>
    <property type="evidence" value="ECO:0007669"/>
    <property type="project" value="UniProtKB-KW"/>
</dbReference>
<dbReference type="Proteomes" id="UP001162640">
    <property type="component" value="Unassembled WGS sequence"/>
</dbReference>
<evidence type="ECO:0000313" key="5">
    <source>
        <dbReference type="EMBL" id="GMH81836.1"/>
    </source>
</evidence>
<keyword evidence="3" id="KW-0067">ATP-binding</keyword>
<feature type="region of interest" description="Disordered" evidence="4">
    <location>
        <begin position="288"/>
        <end position="312"/>
    </location>
</feature>
<dbReference type="GO" id="GO:0000226">
    <property type="term" value="P:microtubule cytoskeleton organization"/>
    <property type="evidence" value="ECO:0007669"/>
    <property type="project" value="TreeGrafter"/>
</dbReference>
<evidence type="ECO:0000256" key="1">
    <source>
        <dbReference type="ARBA" id="ARBA00022598"/>
    </source>
</evidence>
<dbReference type="PANTHER" id="PTHR12241">
    <property type="entry name" value="TUBULIN POLYGLUTAMYLASE"/>
    <property type="match status" value="1"/>
</dbReference>
<feature type="compositionally biased region" description="Basic and acidic residues" evidence="4">
    <location>
        <begin position="78"/>
        <end position="92"/>
    </location>
</feature>
<dbReference type="Pfam" id="PF03133">
    <property type="entry name" value="TTL"/>
    <property type="match status" value="1"/>
</dbReference>
<evidence type="ECO:0000256" key="2">
    <source>
        <dbReference type="ARBA" id="ARBA00022741"/>
    </source>
</evidence>
<evidence type="ECO:0000256" key="3">
    <source>
        <dbReference type="ARBA" id="ARBA00022840"/>
    </source>
</evidence>
<reference evidence="6" key="1">
    <citation type="journal article" date="2023" name="Commun. Biol.">
        <title>Genome analysis of Parmales, the sister group of diatoms, reveals the evolutionary specialization of diatoms from phago-mixotrophs to photoautotrophs.</title>
        <authorList>
            <person name="Ban H."/>
            <person name="Sato S."/>
            <person name="Yoshikawa S."/>
            <person name="Yamada K."/>
            <person name="Nakamura Y."/>
            <person name="Ichinomiya M."/>
            <person name="Sato N."/>
            <person name="Blanc-Mathieu R."/>
            <person name="Endo H."/>
            <person name="Kuwata A."/>
            <person name="Ogata H."/>
        </authorList>
    </citation>
    <scope>NUCLEOTIDE SEQUENCE [LARGE SCALE GENOMIC DNA]</scope>
</reference>
<dbReference type="GO" id="GO:0015631">
    <property type="term" value="F:tubulin binding"/>
    <property type="evidence" value="ECO:0007669"/>
    <property type="project" value="TreeGrafter"/>
</dbReference>
<keyword evidence="2" id="KW-0547">Nucleotide-binding</keyword>
<dbReference type="Gene3D" id="3.30.470.20">
    <property type="entry name" value="ATP-grasp fold, B domain"/>
    <property type="match status" value="1"/>
</dbReference>
<sequence>MNYVRSSYTWIVKSCEGRAKLMSNRLEVGTFWVGDNPYAGIAYLKGVTVGEERMFRQIKARKERVERSKEEEDVVEQGEERKREMKRDQMRQEKLKGELLRTELTEEYMNKKKASNIKIRESDSDSESESEKYTTGHHIISKYVTNPELINKLKYHLELPVVVTSLEPIRFYVDWSHALAKFAEEPYTEGEFKMERDYTRMGEIKKWVEVEKGRKKSKMKNRRRIEDDIFEVMWSGLKEWKDDVRLGRELLESGGTRPTGSGGLNKIQAGLISKVFAGRRKAWEKEYMRGRDDKKKKKKKKKGKGKKKEEEVEMLGTREIEGETYGIYPAEEEEEDNTRAETVSDQLRVGDSSSFTGGGFHVFTFDFLFDATGGIWLLDIDSLPNFDRRDVSDVAVEVRSEEVKEYGGLMKGVFELVGWEEEEVGVELDYDLMETIENADALRAGGEVDDLNAMVCSSYAQHVARDDTVVCSVRLAEMELEGKRKAARGFSRVHPSMSSCTKLQGEKREMEPLDAAACSKVFLVERDGIGKDGSGKL</sequence>
<organism evidence="5 6">
    <name type="scientific">Triparma laevis f. inornata</name>
    <dbReference type="NCBI Taxonomy" id="1714386"/>
    <lineage>
        <taxon>Eukaryota</taxon>
        <taxon>Sar</taxon>
        <taxon>Stramenopiles</taxon>
        <taxon>Ochrophyta</taxon>
        <taxon>Bolidophyceae</taxon>
        <taxon>Parmales</taxon>
        <taxon>Triparmaceae</taxon>
        <taxon>Triparma</taxon>
    </lineage>
</organism>
<evidence type="ECO:0000313" key="6">
    <source>
        <dbReference type="Proteomes" id="UP001162640"/>
    </source>
</evidence>